<comment type="caution">
    <text evidence="1">The sequence shown here is derived from an EMBL/GenBank/DDBJ whole genome shotgun (WGS) entry which is preliminary data.</text>
</comment>
<evidence type="ECO:0008006" key="2">
    <source>
        <dbReference type="Google" id="ProtNLM"/>
    </source>
</evidence>
<dbReference type="Pfam" id="PF11848">
    <property type="entry name" value="DUF3368"/>
    <property type="match status" value="1"/>
</dbReference>
<reference evidence="1" key="1">
    <citation type="journal article" date="2014" name="Front. Microbiol.">
        <title>High frequency of phylogenetically diverse reductive dehalogenase-homologous genes in deep subseafloor sedimentary metagenomes.</title>
        <authorList>
            <person name="Kawai M."/>
            <person name="Futagami T."/>
            <person name="Toyoda A."/>
            <person name="Takaki Y."/>
            <person name="Nishi S."/>
            <person name="Hori S."/>
            <person name="Arai W."/>
            <person name="Tsubouchi T."/>
            <person name="Morono Y."/>
            <person name="Uchiyama I."/>
            <person name="Ito T."/>
            <person name="Fujiyama A."/>
            <person name="Inagaki F."/>
            <person name="Takami H."/>
        </authorList>
    </citation>
    <scope>NUCLEOTIDE SEQUENCE</scope>
    <source>
        <strain evidence="1">Expedition CK06-06</strain>
    </source>
</reference>
<accession>X1RRG3</accession>
<sequence>MIVSNSTPLIYLAKLGNLPLLRKLFDEVRVPSEVMAEIVRGKGLGFEDAAVIEGAEEWLKTVALGGNQKGELLKLCRTFVDISRADAAALVLAKSLRVAICVDDSRP</sequence>
<dbReference type="AlphaFoldDB" id="X1RRG3"/>
<dbReference type="InterPro" id="IPR021799">
    <property type="entry name" value="PIN-like_prokaryotic"/>
</dbReference>
<evidence type="ECO:0000313" key="1">
    <source>
        <dbReference type="EMBL" id="GAI58099.1"/>
    </source>
</evidence>
<dbReference type="PANTHER" id="PTHR39550:SF1">
    <property type="entry name" value="SLL0658 PROTEIN"/>
    <property type="match status" value="1"/>
</dbReference>
<proteinExistence type="predicted"/>
<dbReference type="EMBL" id="BARV01038250">
    <property type="protein sequence ID" value="GAI58099.1"/>
    <property type="molecule type" value="Genomic_DNA"/>
</dbReference>
<dbReference type="PANTHER" id="PTHR39550">
    <property type="entry name" value="SLL0658 PROTEIN"/>
    <property type="match status" value="1"/>
</dbReference>
<gene>
    <name evidence="1" type="ORF">S06H3_58979</name>
</gene>
<protein>
    <recommendedName>
        <fullName evidence="2">DUF3368 domain-containing protein</fullName>
    </recommendedName>
</protein>
<name>X1RRG3_9ZZZZ</name>
<organism evidence="1">
    <name type="scientific">marine sediment metagenome</name>
    <dbReference type="NCBI Taxonomy" id="412755"/>
    <lineage>
        <taxon>unclassified sequences</taxon>
        <taxon>metagenomes</taxon>
        <taxon>ecological metagenomes</taxon>
    </lineage>
</organism>